<evidence type="ECO:0000256" key="5">
    <source>
        <dbReference type="SAM" id="Phobius"/>
    </source>
</evidence>
<evidence type="ECO:0000256" key="2">
    <source>
        <dbReference type="ARBA" id="ARBA00022692"/>
    </source>
</evidence>
<dbReference type="RefSeq" id="WP_381195285.1">
    <property type="nucleotide sequence ID" value="NZ_JBHSFE010000011.1"/>
</dbReference>
<comment type="subcellular location">
    <subcellularLocation>
        <location evidence="1">Membrane</location>
        <topology evidence="1">Multi-pass membrane protein</topology>
    </subcellularLocation>
</comment>
<keyword evidence="7" id="KW-1185">Reference proteome</keyword>
<keyword evidence="4 5" id="KW-0472">Membrane</keyword>
<keyword evidence="3 5" id="KW-1133">Transmembrane helix</keyword>
<evidence type="ECO:0000313" key="7">
    <source>
        <dbReference type="Proteomes" id="UP001595993"/>
    </source>
</evidence>
<dbReference type="EMBL" id="JBHSFE010000011">
    <property type="protein sequence ID" value="MFC4609034.1"/>
    <property type="molecule type" value="Genomic_DNA"/>
</dbReference>
<proteinExistence type="predicted"/>
<dbReference type="InterPro" id="IPR032808">
    <property type="entry name" value="DoxX"/>
</dbReference>
<evidence type="ECO:0000256" key="4">
    <source>
        <dbReference type="ARBA" id="ARBA00023136"/>
    </source>
</evidence>
<protein>
    <submittedName>
        <fullName evidence="6">DoxX family protein</fullName>
    </submittedName>
</protein>
<keyword evidence="2 5" id="KW-0812">Transmembrane</keyword>
<name>A0ABV9G7B4_9ACTN</name>
<dbReference type="Proteomes" id="UP001595993">
    <property type="component" value="Unassembled WGS sequence"/>
</dbReference>
<sequence length="51" mass="5388">MPVAASGLALVMIGAALTHGRRGEHRNVAVNVVPLILALFVAWGRFGPYAF</sequence>
<organism evidence="6 7">
    <name type="scientific">Streptomyces maoxianensis</name>
    <dbReference type="NCBI Taxonomy" id="1459942"/>
    <lineage>
        <taxon>Bacteria</taxon>
        <taxon>Bacillati</taxon>
        <taxon>Actinomycetota</taxon>
        <taxon>Actinomycetes</taxon>
        <taxon>Kitasatosporales</taxon>
        <taxon>Streptomycetaceae</taxon>
        <taxon>Streptomyces</taxon>
    </lineage>
</organism>
<comment type="caution">
    <text evidence="6">The sequence shown here is derived from an EMBL/GenBank/DDBJ whole genome shotgun (WGS) entry which is preliminary data.</text>
</comment>
<gene>
    <name evidence="6" type="ORF">ACFO9E_14590</name>
</gene>
<evidence type="ECO:0000256" key="1">
    <source>
        <dbReference type="ARBA" id="ARBA00004141"/>
    </source>
</evidence>
<accession>A0ABV9G7B4</accession>
<evidence type="ECO:0000313" key="6">
    <source>
        <dbReference type="EMBL" id="MFC4609034.1"/>
    </source>
</evidence>
<reference evidence="7" key="1">
    <citation type="journal article" date="2019" name="Int. J. Syst. Evol. Microbiol.">
        <title>The Global Catalogue of Microorganisms (GCM) 10K type strain sequencing project: providing services to taxonomists for standard genome sequencing and annotation.</title>
        <authorList>
            <consortium name="The Broad Institute Genomics Platform"/>
            <consortium name="The Broad Institute Genome Sequencing Center for Infectious Disease"/>
            <person name="Wu L."/>
            <person name="Ma J."/>
        </authorList>
    </citation>
    <scope>NUCLEOTIDE SEQUENCE [LARGE SCALE GENOMIC DNA]</scope>
    <source>
        <strain evidence="7">CGMCC 4.7139</strain>
    </source>
</reference>
<feature type="transmembrane region" description="Helical" evidence="5">
    <location>
        <begin position="28"/>
        <end position="46"/>
    </location>
</feature>
<evidence type="ECO:0000256" key="3">
    <source>
        <dbReference type="ARBA" id="ARBA00022989"/>
    </source>
</evidence>
<dbReference type="Pfam" id="PF13564">
    <property type="entry name" value="DoxX_2"/>
    <property type="match status" value="1"/>
</dbReference>